<dbReference type="PATRIC" id="fig|742734.4.peg.1325"/>
<sequence>MGKILDMLYAGELHPADSVIQGCEEYDEMCRESLKEMERFTERLDEDMRAEFDTLMEHYLELTFMEKSHTFSHGFRLGAGIMCEVFCENGRDQA</sequence>
<accession>A0A0J9CC43</accession>
<dbReference type="RefSeq" id="WP_007862786.1">
    <property type="nucleotide sequence ID" value="NZ_KQ235876.1"/>
</dbReference>
<evidence type="ECO:0000313" key="1">
    <source>
        <dbReference type="EMBL" id="KMW22697.1"/>
    </source>
</evidence>
<dbReference type="InterPro" id="IPR049215">
    <property type="entry name" value="DUF6809"/>
</dbReference>
<dbReference type="Pfam" id="PF20648">
    <property type="entry name" value="DUF6809"/>
    <property type="match status" value="1"/>
</dbReference>
<name>A0A0J9CC43_9FIRM</name>
<organism evidence="1 2">
    <name type="scientific">[Clostridium] citroniae WAL-19142</name>
    <dbReference type="NCBI Taxonomy" id="742734"/>
    <lineage>
        <taxon>Bacteria</taxon>
        <taxon>Bacillati</taxon>
        <taxon>Bacillota</taxon>
        <taxon>Clostridia</taxon>
        <taxon>Lachnospirales</taxon>
        <taxon>Lachnospiraceae</taxon>
        <taxon>Enterocloster</taxon>
    </lineage>
</organism>
<dbReference type="GeneID" id="93164679"/>
<gene>
    <name evidence="1" type="ORF">HMPREF9470_01232</name>
</gene>
<dbReference type="Proteomes" id="UP000037392">
    <property type="component" value="Unassembled WGS sequence"/>
</dbReference>
<evidence type="ECO:0000313" key="2">
    <source>
        <dbReference type="Proteomes" id="UP000037392"/>
    </source>
</evidence>
<proteinExistence type="predicted"/>
<dbReference type="AlphaFoldDB" id="A0A0J9CC43"/>
<protein>
    <submittedName>
        <fullName evidence="1">Uncharacterized protein</fullName>
    </submittedName>
</protein>
<comment type="caution">
    <text evidence="1">The sequence shown here is derived from an EMBL/GenBank/DDBJ whole genome shotgun (WGS) entry which is preliminary data.</text>
</comment>
<reference evidence="1 2" key="1">
    <citation type="submission" date="2011-04" db="EMBL/GenBank/DDBJ databases">
        <title>The Genome Sequence of Clostridium citroniae WAL-19142.</title>
        <authorList>
            <consortium name="The Broad Institute Genome Sequencing Platform"/>
            <person name="Earl A."/>
            <person name="Ward D."/>
            <person name="Feldgarden M."/>
            <person name="Gevers D."/>
            <person name="Warren Y.A."/>
            <person name="Tyrrell K.L."/>
            <person name="Citron D.M."/>
            <person name="Goldstein E.J."/>
            <person name="Daigneault M."/>
            <person name="Allen-Vercoe E."/>
            <person name="Young S.K."/>
            <person name="Zeng Q."/>
            <person name="Gargeya S."/>
            <person name="Fitzgerald M."/>
            <person name="Haas B."/>
            <person name="Abouelleil A."/>
            <person name="Alvarado L."/>
            <person name="Arachchi H.M."/>
            <person name="Berlin A."/>
            <person name="Brown A."/>
            <person name="Chapman S.B."/>
            <person name="Chen Z."/>
            <person name="Dunbar C."/>
            <person name="Freedman E."/>
            <person name="Gearin G."/>
            <person name="Gellesch M."/>
            <person name="Goldberg J."/>
            <person name="Griggs A."/>
            <person name="Gujja S."/>
            <person name="Heilman E.R."/>
            <person name="Heiman D."/>
            <person name="Howarth C."/>
            <person name="Larson L."/>
            <person name="Lui A."/>
            <person name="MacDonald P.J."/>
            <person name="Mehta T."/>
            <person name="Montmayeur A."/>
            <person name="Murphy C."/>
            <person name="Neiman D."/>
            <person name="Pearson M."/>
            <person name="Priest M."/>
            <person name="Roberts A."/>
            <person name="Saif S."/>
            <person name="Shea T."/>
            <person name="Shenoy N."/>
            <person name="Sisk P."/>
            <person name="Stolte C."/>
            <person name="Sykes S."/>
            <person name="White J."/>
            <person name="Yandava C."/>
            <person name="Wortman J."/>
            <person name="Nusbaum C."/>
            <person name="Birren B."/>
        </authorList>
    </citation>
    <scope>NUCLEOTIDE SEQUENCE [LARGE SCALE GENOMIC DNA]</scope>
    <source>
        <strain evidence="1 2">WAL-19142</strain>
    </source>
</reference>
<dbReference type="EMBL" id="ADLK01000008">
    <property type="protein sequence ID" value="KMW22697.1"/>
    <property type="molecule type" value="Genomic_DNA"/>
</dbReference>
<dbReference type="OrthoDB" id="9795830at2"/>